<feature type="binding site" evidence="10">
    <location>
        <position position="35"/>
    </location>
    <ligand>
        <name>NAD(+)</name>
        <dbReference type="ChEBI" id="CHEBI:57540"/>
    </ligand>
</feature>
<dbReference type="UniPathway" id="UPA00038">
    <property type="reaction ID" value="UER00491"/>
</dbReference>
<dbReference type="EC" id="1.1.1.22" evidence="3 7"/>
<keyword evidence="4 7" id="KW-0560">Oxidoreductase</keyword>
<dbReference type="Pfam" id="PF03721">
    <property type="entry name" value="UDPG_MGDP_dh_N"/>
    <property type="match status" value="1"/>
</dbReference>
<dbReference type="PANTHER" id="PTHR43750">
    <property type="entry name" value="UDP-GLUCOSE 6-DEHYDROGENASE TUAD"/>
    <property type="match status" value="1"/>
</dbReference>
<feature type="binding site" evidence="9">
    <location>
        <position position="340"/>
    </location>
    <ligand>
        <name>substrate</name>
    </ligand>
</feature>
<evidence type="ECO:0000256" key="1">
    <source>
        <dbReference type="ARBA" id="ARBA00004701"/>
    </source>
</evidence>
<dbReference type="GO" id="GO:0003979">
    <property type="term" value="F:UDP-glucose 6-dehydrogenase activity"/>
    <property type="evidence" value="ECO:0007669"/>
    <property type="project" value="UniProtKB-EC"/>
</dbReference>
<dbReference type="EMBL" id="LBXR01000001">
    <property type="protein sequence ID" value="KKR35502.1"/>
    <property type="molecule type" value="Genomic_DNA"/>
</dbReference>
<feature type="binding site" evidence="10">
    <location>
        <position position="136"/>
    </location>
    <ligand>
        <name>NAD(+)</name>
        <dbReference type="ChEBI" id="CHEBI:57540"/>
    </ligand>
</feature>
<feature type="binding site" evidence="10">
    <location>
        <position position="347"/>
    </location>
    <ligand>
        <name>NAD(+)</name>
        <dbReference type="ChEBI" id="CHEBI:57540"/>
    </ligand>
</feature>
<feature type="binding site" evidence="10">
    <location>
        <position position="92"/>
    </location>
    <ligand>
        <name>NAD(+)</name>
        <dbReference type="ChEBI" id="CHEBI:57540"/>
    </ligand>
</feature>
<dbReference type="SUPFAM" id="SSF51735">
    <property type="entry name" value="NAD(P)-binding Rossmann-fold domains"/>
    <property type="match status" value="1"/>
</dbReference>
<evidence type="ECO:0000313" key="12">
    <source>
        <dbReference type="EMBL" id="KKR35502.1"/>
    </source>
</evidence>
<feature type="binding site" evidence="9">
    <location>
        <position position="276"/>
    </location>
    <ligand>
        <name>substrate</name>
    </ligand>
</feature>
<dbReference type="PANTHER" id="PTHR43750:SF3">
    <property type="entry name" value="UDP-GLUCOSE 6-DEHYDROGENASE TUAD"/>
    <property type="match status" value="1"/>
</dbReference>
<comment type="catalytic activity">
    <reaction evidence="6 7">
        <text>UDP-alpha-D-glucose + 2 NAD(+) + H2O = UDP-alpha-D-glucuronate + 2 NADH + 3 H(+)</text>
        <dbReference type="Rhea" id="RHEA:23596"/>
        <dbReference type="ChEBI" id="CHEBI:15377"/>
        <dbReference type="ChEBI" id="CHEBI:15378"/>
        <dbReference type="ChEBI" id="CHEBI:57540"/>
        <dbReference type="ChEBI" id="CHEBI:57945"/>
        <dbReference type="ChEBI" id="CHEBI:58052"/>
        <dbReference type="ChEBI" id="CHEBI:58885"/>
        <dbReference type="EC" id="1.1.1.22"/>
    </reaction>
</comment>
<dbReference type="InterPro" id="IPR008927">
    <property type="entry name" value="6-PGluconate_DH-like_C_sf"/>
</dbReference>
<evidence type="ECO:0000259" key="11">
    <source>
        <dbReference type="SMART" id="SM00984"/>
    </source>
</evidence>
<accession>A0A0G0TC98</accession>
<dbReference type="SUPFAM" id="SSF52413">
    <property type="entry name" value="UDP-glucose/GDP-mannose dehydrogenase C-terminal domain"/>
    <property type="match status" value="1"/>
</dbReference>
<dbReference type="PIRSF" id="PIRSF500134">
    <property type="entry name" value="UDPglc_DH_bac"/>
    <property type="match status" value="1"/>
</dbReference>
<feature type="binding site" evidence="10">
    <location>
        <position position="282"/>
    </location>
    <ligand>
        <name>NAD(+)</name>
        <dbReference type="ChEBI" id="CHEBI:57540"/>
    </ligand>
</feature>
<dbReference type="Gene3D" id="3.40.50.720">
    <property type="entry name" value="NAD(P)-binding Rossmann-like Domain"/>
    <property type="match status" value="2"/>
</dbReference>
<dbReference type="Pfam" id="PF03720">
    <property type="entry name" value="UDPG_MGDP_dh_C"/>
    <property type="match status" value="1"/>
</dbReference>
<organism evidence="12 13">
    <name type="scientific">Candidatus Magasanikbacteria bacterium GW2011_GWA2_40_10</name>
    <dbReference type="NCBI Taxonomy" id="1619037"/>
    <lineage>
        <taxon>Bacteria</taxon>
        <taxon>Candidatus Magasanikiibacteriota</taxon>
    </lineage>
</organism>
<dbReference type="SUPFAM" id="SSF48179">
    <property type="entry name" value="6-phosphogluconate dehydrogenase C-terminal domain-like"/>
    <property type="match status" value="1"/>
</dbReference>
<evidence type="ECO:0000256" key="8">
    <source>
        <dbReference type="PIRSR" id="PIRSR500134-1"/>
    </source>
</evidence>
<dbReference type="InterPro" id="IPR001732">
    <property type="entry name" value="UDP-Glc/GDP-Man_DH_N"/>
</dbReference>
<dbReference type="InterPro" id="IPR036291">
    <property type="entry name" value="NAD(P)-bd_dom_sf"/>
</dbReference>
<dbReference type="GO" id="GO:0051287">
    <property type="term" value="F:NAD binding"/>
    <property type="evidence" value="ECO:0007669"/>
    <property type="project" value="InterPro"/>
</dbReference>
<reference evidence="12 13" key="1">
    <citation type="journal article" date="2015" name="Nature">
        <title>rRNA introns, odd ribosomes, and small enigmatic genomes across a large radiation of phyla.</title>
        <authorList>
            <person name="Brown C.T."/>
            <person name="Hug L.A."/>
            <person name="Thomas B.C."/>
            <person name="Sharon I."/>
            <person name="Castelle C.J."/>
            <person name="Singh A."/>
            <person name="Wilkins M.J."/>
            <person name="Williams K.H."/>
            <person name="Banfield J.F."/>
        </authorList>
    </citation>
    <scope>NUCLEOTIDE SEQUENCE [LARGE SCALE GENOMIC DNA]</scope>
</reference>
<evidence type="ECO:0000256" key="7">
    <source>
        <dbReference type="PIRNR" id="PIRNR000124"/>
    </source>
</evidence>
<dbReference type="PIRSF" id="PIRSF000124">
    <property type="entry name" value="UDPglc_GDPman_dh"/>
    <property type="match status" value="1"/>
</dbReference>
<comment type="caution">
    <text evidence="12">The sequence shown here is derived from an EMBL/GenBank/DDBJ whole genome shotgun (WGS) entry which is preliminary data.</text>
</comment>
<evidence type="ECO:0000256" key="9">
    <source>
        <dbReference type="PIRSR" id="PIRSR500134-2"/>
    </source>
</evidence>
<feature type="domain" description="UDP-glucose/GDP-mannose dehydrogenase C-terminal" evidence="11">
    <location>
        <begin position="333"/>
        <end position="437"/>
    </location>
</feature>
<evidence type="ECO:0000256" key="5">
    <source>
        <dbReference type="ARBA" id="ARBA00023027"/>
    </source>
</evidence>
<dbReference type="InterPro" id="IPR017476">
    <property type="entry name" value="UDP-Glc/GDP-Man"/>
</dbReference>
<dbReference type="InterPro" id="IPR036220">
    <property type="entry name" value="UDP-Glc/GDP-Man_DH_C_sf"/>
</dbReference>
<gene>
    <name evidence="12" type="ORF">UT67_C0001G0007</name>
</gene>
<dbReference type="STRING" id="1619037.UT67_C0001G0007"/>
<evidence type="ECO:0000256" key="4">
    <source>
        <dbReference type="ARBA" id="ARBA00023002"/>
    </source>
</evidence>
<dbReference type="NCBIfam" id="TIGR03026">
    <property type="entry name" value="NDP-sugDHase"/>
    <property type="match status" value="1"/>
</dbReference>
<evidence type="ECO:0000256" key="2">
    <source>
        <dbReference type="ARBA" id="ARBA00006601"/>
    </source>
</evidence>
<dbReference type="Proteomes" id="UP000034855">
    <property type="component" value="Unassembled WGS sequence"/>
</dbReference>
<dbReference type="Pfam" id="PF00984">
    <property type="entry name" value="UDPG_MGDP_dh"/>
    <property type="match status" value="1"/>
</dbReference>
<evidence type="ECO:0000256" key="10">
    <source>
        <dbReference type="PIRSR" id="PIRSR500134-3"/>
    </source>
</evidence>
<keyword evidence="5 7" id="KW-0520">NAD</keyword>
<dbReference type="AlphaFoldDB" id="A0A0G0TC98"/>
<dbReference type="InterPro" id="IPR014027">
    <property type="entry name" value="UDP-Glc/GDP-Man_DH_C"/>
</dbReference>
<feature type="active site" description="Nucleophile" evidence="8">
    <location>
        <position position="279"/>
    </location>
</feature>
<protein>
    <recommendedName>
        <fullName evidence="3 7">UDP-glucose 6-dehydrogenase</fullName>
        <ecNumber evidence="3 7">1.1.1.22</ecNumber>
    </recommendedName>
</protein>
<dbReference type="GO" id="GO:0000271">
    <property type="term" value="P:polysaccharide biosynthetic process"/>
    <property type="evidence" value="ECO:0007669"/>
    <property type="project" value="InterPro"/>
</dbReference>
<feature type="binding site" evidence="9">
    <location>
        <position position="221"/>
    </location>
    <ligand>
        <name>substrate</name>
    </ligand>
</feature>
<name>A0A0G0TC98_9BACT</name>
<evidence type="ECO:0000313" key="13">
    <source>
        <dbReference type="Proteomes" id="UP000034855"/>
    </source>
</evidence>
<dbReference type="GO" id="GO:0006065">
    <property type="term" value="P:UDP-glucuronate biosynthetic process"/>
    <property type="evidence" value="ECO:0007669"/>
    <property type="project" value="UniProtKB-UniPathway"/>
</dbReference>
<dbReference type="InterPro" id="IPR014026">
    <property type="entry name" value="UDP-Glc/GDP-Man_DH_dimer"/>
</dbReference>
<dbReference type="InterPro" id="IPR028357">
    <property type="entry name" value="UDPglc_DH_bac"/>
</dbReference>
<sequence>MNILYIGAGYVGSCSAAVAANNGHKTLVYDIDQKRIESLSSGDRDIIESCLSEPGLGGLLIRNKERVKFTSDYNEVENFLSDCDAIFICVNTPELGETGESDLKYFDSALENISQSLFKRNDQKQEKYVLIINKSTLPIDTADKTKIVLEKADVKNFGVVSNPEFLVMGKAIYGSIKPDRIVVGAWNEKDFEIMRQLYQMFYGSPSVKYIEVNPREAAAGKLLANYYLFNKLINCFDVMGRTCEAFEELKFENLRNILSSDSRIGNWGFFDSMVVGGSCLIKDSRSLMHQLQAKNKNVALINETYLANKRQLENFIDRAEKEAGFDWRQKKVAILGLAFKRDTHDFRGSAAIKITELILLKNIKEITVYDPAVRENFKRIFSSEGAIKYSFNEAEVIKDADVVIIATDWPQFRDLADLIMQSDKKVLVMDGRRILQHKYDKLQSKGYNIIAVGSPFLKGKV</sequence>
<comment type="similarity">
    <text evidence="2 7">Belongs to the UDP-glucose/GDP-mannose dehydrogenase family.</text>
</comment>
<feature type="binding site" evidence="10">
    <location>
        <position position="30"/>
    </location>
    <ligand>
        <name>NAD(+)</name>
        <dbReference type="ChEBI" id="CHEBI:57540"/>
    </ligand>
</feature>
<evidence type="ECO:0000256" key="6">
    <source>
        <dbReference type="ARBA" id="ARBA00047473"/>
    </source>
</evidence>
<comment type="pathway">
    <text evidence="1">Nucleotide-sugar biosynthesis; UDP-alpha-D-glucuronate biosynthesis; UDP-alpha-D-glucuronate from UDP-alpha-D-glucose: step 1/1.</text>
</comment>
<dbReference type="SMART" id="SM00984">
    <property type="entry name" value="UDPG_MGDP_dh_C"/>
    <property type="match status" value="1"/>
</dbReference>
<proteinExistence type="inferred from homology"/>
<evidence type="ECO:0000256" key="3">
    <source>
        <dbReference type="ARBA" id="ARBA00012954"/>
    </source>
</evidence>